<keyword evidence="1" id="KW-0472">Membrane</keyword>
<accession>A0ABU0IW41</accession>
<dbReference type="Proteomes" id="UP001228905">
    <property type="component" value="Unassembled WGS sequence"/>
</dbReference>
<evidence type="ECO:0000313" key="2">
    <source>
        <dbReference type="EMBL" id="MDQ0465600.1"/>
    </source>
</evidence>
<reference evidence="2 3" key="1">
    <citation type="submission" date="2023-07" db="EMBL/GenBank/DDBJ databases">
        <title>Genomic Encyclopedia of Type Strains, Phase IV (KMG-IV): sequencing the most valuable type-strain genomes for metagenomic binning, comparative biology and taxonomic classification.</title>
        <authorList>
            <person name="Goeker M."/>
        </authorList>
    </citation>
    <scope>NUCLEOTIDE SEQUENCE [LARGE SCALE GENOMIC DNA]</scope>
    <source>
        <strain evidence="2 3">DSM 18695</strain>
    </source>
</reference>
<gene>
    <name evidence="2" type="ORF">QO010_003389</name>
</gene>
<proteinExistence type="predicted"/>
<sequence>MLIYSVALFALAAVFGLYLISRVLKGALPPWPAALAHGAFAATGLVILLYAAFLTGTPAPMAVLIAAGLLVLAALGGFLMISFHLRGQVPPKPVAVIHALAAVAGFLTLCFGVFAPAAS</sequence>
<keyword evidence="1" id="KW-1133">Transmembrane helix</keyword>
<keyword evidence="1" id="KW-0812">Transmembrane</keyword>
<comment type="caution">
    <text evidence="2">The sequence shown here is derived from an EMBL/GenBank/DDBJ whole genome shotgun (WGS) entry which is preliminary data.</text>
</comment>
<dbReference type="RefSeq" id="WP_307351059.1">
    <property type="nucleotide sequence ID" value="NZ_JAUSVS010000007.1"/>
</dbReference>
<dbReference type="EMBL" id="JAUSVS010000007">
    <property type="protein sequence ID" value="MDQ0465600.1"/>
    <property type="molecule type" value="Genomic_DNA"/>
</dbReference>
<evidence type="ECO:0000313" key="3">
    <source>
        <dbReference type="Proteomes" id="UP001228905"/>
    </source>
</evidence>
<evidence type="ECO:0000256" key="1">
    <source>
        <dbReference type="SAM" id="Phobius"/>
    </source>
</evidence>
<keyword evidence="3" id="KW-1185">Reference proteome</keyword>
<feature type="transmembrane region" description="Helical" evidence="1">
    <location>
        <begin position="35"/>
        <end position="54"/>
    </location>
</feature>
<organism evidence="2 3">
    <name type="scientific">Caulobacter ginsengisoli</name>
    <dbReference type="NCBI Taxonomy" id="400775"/>
    <lineage>
        <taxon>Bacteria</taxon>
        <taxon>Pseudomonadati</taxon>
        <taxon>Pseudomonadota</taxon>
        <taxon>Alphaproteobacteria</taxon>
        <taxon>Caulobacterales</taxon>
        <taxon>Caulobacteraceae</taxon>
        <taxon>Caulobacter</taxon>
    </lineage>
</organism>
<feature type="transmembrane region" description="Helical" evidence="1">
    <location>
        <begin position="95"/>
        <end position="118"/>
    </location>
</feature>
<feature type="transmembrane region" description="Helical" evidence="1">
    <location>
        <begin position="61"/>
        <end position="83"/>
    </location>
</feature>
<name>A0ABU0IW41_9CAUL</name>
<protein>
    <submittedName>
        <fullName evidence="2">High-affinity Fe2+/Pb2+ permease</fullName>
    </submittedName>
</protein>